<evidence type="ECO:0000259" key="3">
    <source>
        <dbReference type="Pfam" id="PF13808"/>
    </source>
</evidence>
<dbReference type="AlphaFoldDB" id="K7QY07"/>
<dbReference type="Pfam" id="PF01609">
    <property type="entry name" value="DDE_Tnp_1"/>
    <property type="match status" value="1"/>
</dbReference>
<dbReference type="STRING" id="751945.Theos_1754"/>
<dbReference type="eggNOG" id="COG5433">
    <property type="taxonomic scope" value="Bacteria"/>
</dbReference>
<dbReference type="InterPro" id="IPR002559">
    <property type="entry name" value="Transposase_11"/>
</dbReference>
<keyword evidence="5" id="KW-1185">Reference proteome</keyword>
<dbReference type="PATRIC" id="fig|751945.3.peg.1724"/>
<dbReference type="Pfam" id="PF13808">
    <property type="entry name" value="DDE_Tnp_1_assoc"/>
    <property type="match status" value="1"/>
</dbReference>
<dbReference type="InterPro" id="IPR047647">
    <property type="entry name" value="ISAs1_transpos"/>
</dbReference>
<evidence type="ECO:0000313" key="5">
    <source>
        <dbReference type="Proteomes" id="UP000000211"/>
    </source>
</evidence>
<accession>K7QY07</accession>
<dbReference type="GO" id="GO:0003677">
    <property type="term" value="F:DNA binding"/>
    <property type="evidence" value="ECO:0007669"/>
    <property type="project" value="InterPro"/>
</dbReference>
<dbReference type="KEGG" id="tos:Theos_1754"/>
<dbReference type="InterPro" id="IPR032806">
    <property type="entry name" value="YbfD_N"/>
</dbReference>
<name>K7QY07_THEOS</name>
<reference evidence="4 5" key="1">
    <citation type="journal article" date="2013" name="Genome Announc.">
        <title>Whole Genome Sequencing of Thermus oshimai JL-2 and Thermus thermophilus JL-18, Incomplete Denitrifiers from the United States Great Basin.</title>
        <authorList>
            <person name="Murugapiran S.K."/>
            <person name="Huntemann M."/>
            <person name="Wei C.L."/>
            <person name="Han J."/>
            <person name="Detter J.C."/>
            <person name="Han C.S."/>
            <person name="Erkkila T.H."/>
            <person name="Teshima H."/>
            <person name="Chen A."/>
            <person name="Kyrpides N."/>
            <person name="Mavrommatis K."/>
            <person name="Markowitz V."/>
            <person name="Szeto E."/>
            <person name="Ivanova N."/>
            <person name="Pagani I."/>
            <person name="Lam J."/>
            <person name="McDonald A.I."/>
            <person name="Dodsworth J.A."/>
            <person name="Pati A."/>
            <person name="Goodwin L."/>
            <person name="Peters L."/>
            <person name="Pitluck S."/>
            <person name="Woyke T."/>
            <person name="Hedlund B.P."/>
        </authorList>
    </citation>
    <scope>NUCLEOTIDE SEQUENCE</scope>
    <source>
        <strain evidence="4 5">JL-2</strain>
    </source>
</reference>
<dbReference type="GO" id="GO:0004803">
    <property type="term" value="F:transposase activity"/>
    <property type="evidence" value="ECO:0007669"/>
    <property type="project" value="InterPro"/>
</dbReference>
<dbReference type="NCBIfam" id="NF033564">
    <property type="entry name" value="transpos_ISAs1"/>
    <property type="match status" value="1"/>
</dbReference>
<keyword evidence="1" id="KW-0472">Membrane</keyword>
<dbReference type="HOGENOM" id="CLU_1517232_0_0_0"/>
<keyword evidence="1" id="KW-1133">Transmembrane helix</keyword>
<feature type="domain" description="Transposase IS4-like" evidence="2">
    <location>
        <begin position="95"/>
        <end position="332"/>
    </location>
</feature>
<feature type="domain" description="H repeat-associated protein N-terminal" evidence="3">
    <location>
        <begin position="5"/>
        <end position="86"/>
    </location>
</feature>
<evidence type="ECO:0000259" key="2">
    <source>
        <dbReference type="Pfam" id="PF01609"/>
    </source>
</evidence>
<proteinExistence type="predicted"/>
<dbReference type="GO" id="GO:0006313">
    <property type="term" value="P:DNA transposition"/>
    <property type="evidence" value="ECO:0007669"/>
    <property type="project" value="InterPro"/>
</dbReference>
<dbReference type="Proteomes" id="UP000000211">
    <property type="component" value="Chromosome"/>
</dbReference>
<dbReference type="EMBL" id="CP003249">
    <property type="protein sequence ID" value="AFV76773.1"/>
    <property type="molecule type" value="Genomic_DNA"/>
</dbReference>
<keyword evidence="1" id="KW-0812">Transmembrane</keyword>
<sequence length="363" mass="40810">MTLREALSQIPDPRARNRQYPLWGLLALILVAFLSRVDSLRGVERFARANPHLLPHLGLRKAPGHTAITLLLHRLDPEKLQAALLQVFPEADLGEVLVVDGKHLRGSGKGKSAQVKLVEVLALHLHTTLAQARAEGREDQALLELLDRLGAEGLKGKVVVGDAGYLYPELAGKVVQKRGAYLFVLKANQGELLEWALEVFKGMEERRLPGETEAVWNLVRDGEVWTYRVWASPYLPEEVRAFPGCRQVVRMEREVRHKGTGEVRRTVSYALTSLGPEVAEARRLGELLLYRWEVENRSFWVRDVLLHEDACQVRGVGAQVLAALRAFLVSMLHRQGVREKKAALEAFSFNPLSALRFLRLYAV</sequence>
<gene>
    <name evidence="4" type="ORF">Theos_1754</name>
</gene>
<dbReference type="InterPro" id="IPR051698">
    <property type="entry name" value="Transposase_11-like"/>
</dbReference>
<dbReference type="PANTHER" id="PTHR30298:SF0">
    <property type="entry name" value="PROTEIN YBFL-RELATED"/>
    <property type="match status" value="1"/>
</dbReference>
<organism evidence="4 5">
    <name type="scientific">Thermus oshimai JL-2</name>
    <dbReference type="NCBI Taxonomy" id="751945"/>
    <lineage>
        <taxon>Bacteria</taxon>
        <taxon>Thermotogati</taxon>
        <taxon>Deinococcota</taxon>
        <taxon>Deinococci</taxon>
        <taxon>Thermales</taxon>
        <taxon>Thermaceae</taxon>
        <taxon>Thermus</taxon>
    </lineage>
</organism>
<protein>
    <submittedName>
        <fullName evidence="4">Transposase family protein</fullName>
    </submittedName>
</protein>
<feature type="transmembrane region" description="Helical" evidence="1">
    <location>
        <begin position="20"/>
        <end position="37"/>
    </location>
</feature>
<evidence type="ECO:0000313" key="4">
    <source>
        <dbReference type="EMBL" id="AFV76773.1"/>
    </source>
</evidence>
<dbReference type="PANTHER" id="PTHR30298">
    <property type="entry name" value="H REPEAT-ASSOCIATED PREDICTED TRANSPOSASE"/>
    <property type="match status" value="1"/>
</dbReference>
<evidence type="ECO:0000256" key="1">
    <source>
        <dbReference type="SAM" id="Phobius"/>
    </source>
</evidence>